<dbReference type="FunCoup" id="A0A1V9XMX8">
    <property type="interactions" value="1206"/>
</dbReference>
<evidence type="ECO:0000313" key="7">
    <source>
        <dbReference type="EMBL" id="OQR74865.1"/>
    </source>
</evidence>
<protein>
    <submittedName>
        <fullName evidence="7">Dynactin subunit 2-like</fullName>
    </submittedName>
</protein>
<dbReference type="GO" id="GO:0005869">
    <property type="term" value="C:dynactin complex"/>
    <property type="evidence" value="ECO:0007669"/>
    <property type="project" value="InterPro"/>
</dbReference>
<dbReference type="EMBL" id="MNPL01007242">
    <property type="protein sequence ID" value="OQR74865.1"/>
    <property type="molecule type" value="Genomic_DNA"/>
</dbReference>
<dbReference type="Pfam" id="PF04912">
    <property type="entry name" value="Dynamitin"/>
    <property type="match status" value="1"/>
</dbReference>
<dbReference type="GO" id="GO:0030286">
    <property type="term" value="C:dynein complex"/>
    <property type="evidence" value="ECO:0007669"/>
    <property type="project" value="UniProtKB-KW"/>
</dbReference>
<feature type="compositionally biased region" description="Acidic residues" evidence="6">
    <location>
        <begin position="19"/>
        <end position="28"/>
    </location>
</feature>
<dbReference type="InterPro" id="IPR028133">
    <property type="entry name" value="Dynamitin"/>
</dbReference>
<keyword evidence="4" id="KW-0243">Dynein</keyword>
<comment type="similarity">
    <text evidence="2">Belongs to the dynactin subunit 2 family.</text>
</comment>
<accession>A0A1V9XMX8</accession>
<reference evidence="7 8" key="1">
    <citation type="journal article" date="2017" name="Gigascience">
        <title>Draft genome of the honey bee ectoparasitic mite, Tropilaelaps mercedesae, is shaped by the parasitic life history.</title>
        <authorList>
            <person name="Dong X."/>
            <person name="Armstrong S.D."/>
            <person name="Xia D."/>
            <person name="Makepeace B.L."/>
            <person name="Darby A.C."/>
            <person name="Kadowaki T."/>
        </authorList>
    </citation>
    <scope>NUCLEOTIDE SEQUENCE [LARGE SCALE GENOMIC DNA]</scope>
    <source>
        <strain evidence="7">Wuxi-XJTLU</strain>
    </source>
</reference>
<evidence type="ECO:0000313" key="8">
    <source>
        <dbReference type="Proteomes" id="UP000192247"/>
    </source>
</evidence>
<dbReference type="OrthoDB" id="4977at2759"/>
<feature type="coiled-coil region" evidence="5">
    <location>
        <begin position="362"/>
        <end position="393"/>
    </location>
</feature>
<dbReference type="Proteomes" id="UP000192247">
    <property type="component" value="Unassembled WGS sequence"/>
</dbReference>
<sequence>MALNPKYAELPGFAHDQPDVYETDDLPEAEQAVEPVGDESEAVEVLHISTKDAYNKFKGTRVDTSKADFSDSIAPRRKTGFHVIHGEWELSDDKENESLPQRYHRIKTEVKQFLEDVAAIETEKRPENHEVLLADMEMLEKLLAAVNLDAIMGEASGAERSSDTIKRLLGQLSSLKPGDSEAKEPKNAGGKKDGAKGSTLTYELYYKPEYSKLQQTQQVAALEERLRQLEATVGDPKFQKTSMLAACAGTTGRSLQDVCDELSSKLYLLDPSNVERVESQLAGLHERLLAVFERKTALEEAQKSDKIAQMYEVSRRVDQLLPGLSNVLQSLTSLQELHEHALQFSKCLTTLEVQQNLLGAELKDDEDLVKKLQERIEKDMKTVAENISKLEVRMEAFNM</sequence>
<feature type="region of interest" description="Disordered" evidence="6">
    <location>
        <begin position="1"/>
        <end position="40"/>
    </location>
</feature>
<dbReference type="GO" id="GO:0005737">
    <property type="term" value="C:cytoplasm"/>
    <property type="evidence" value="ECO:0007669"/>
    <property type="project" value="UniProtKB-SubCell"/>
</dbReference>
<dbReference type="PANTHER" id="PTHR15346">
    <property type="entry name" value="DYNACTIN SUBUNIT"/>
    <property type="match status" value="1"/>
</dbReference>
<dbReference type="GO" id="GO:0007017">
    <property type="term" value="P:microtubule-based process"/>
    <property type="evidence" value="ECO:0007669"/>
    <property type="project" value="InterPro"/>
</dbReference>
<feature type="compositionally biased region" description="Basic and acidic residues" evidence="6">
    <location>
        <begin position="178"/>
        <end position="195"/>
    </location>
</feature>
<organism evidence="7 8">
    <name type="scientific">Tropilaelaps mercedesae</name>
    <dbReference type="NCBI Taxonomy" id="418985"/>
    <lineage>
        <taxon>Eukaryota</taxon>
        <taxon>Metazoa</taxon>
        <taxon>Ecdysozoa</taxon>
        <taxon>Arthropoda</taxon>
        <taxon>Chelicerata</taxon>
        <taxon>Arachnida</taxon>
        <taxon>Acari</taxon>
        <taxon>Parasitiformes</taxon>
        <taxon>Mesostigmata</taxon>
        <taxon>Gamasina</taxon>
        <taxon>Dermanyssoidea</taxon>
        <taxon>Laelapidae</taxon>
        <taxon>Tropilaelaps</taxon>
    </lineage>
</organism>
<proteinExistence type="inferred from homology"/>
<keyword evidence="8" id="KW-1185">Reference proteome</keyword>
<comment type="subcellular location">
    <subcellularLocation>
        <location evidence="1">Cytoplasm</location>
    </subcellularLocation>
</comment>
<gene>
    <name evidence="7" type="ORF">BIW11_08795</name>
</gene>
<dbReference type="AlphaFoldDB" id="A0A1V9XMX8"/>
<evidence type="ECO:0000256" key="3">
    <source>
        <dbReference type="ARBA" id="ARBA00022490"/>
    </source>
</evidence>
<evidence type="ECO:0000256" key="4">
    <source>
        <dbReference type="ARBA" id="ARBA00023017"/>
    </source>
</evidence>
<evidence type="ECO:0000256" key="1">
    <source>
        <dbReference type="ARBA" id="ARBA00004496"/>
    </source>
</evidence>
<keyword evidence="5" id="KW-0175">Coiled coil</keyword>
<dbReference type="STRING" id="418985.A0A1V9XMX8"/>
<name>A0A1V9XMX8_9ACAR</name>
<comment type="caution">
    <text evidence="7">The sequence shown here is derived from an EMBL/GenBank/DDBJ whole genome shotgun (WGS) entry which is preliminary data.</text>
</comment>
<evidence type="ECO:0000256" key="6">
    <source>
        <dbReference type="SAM" id="MobiDB-lite"/>
    </source>
</evidence>
<feature type="region of interest" description="Disordered" evidence="6">
    <location>
        <begin position="172"/>
        <end position="195"/>
    </location>
</feature>
<dbReference type="InParanoid" id="A0A1V9XMX8"/>
<keyword evidence="3" id="KW-0963">Cytoplasm</keyword>
<evidence type="ECO:0000256" key="2">
    <source>
        <dbReference type="ARBA" id="ARBA00006176"/>
    </source>
</evidence>
<evidence type="ECO:0000256" key="5">
    <source>
        <dbReference type="SAM" id="Coils"/>
    </source>
</evidence>